<dbReference type="Proteomes" id="UP000617340">
    <property type="component" value="Unassembled WGS sequence"/>
</dbReference>
<comment type="caution">
    <text evidence="1">The sequence shown here is derived from an EMBL/GenBank/DDBJ whole genome shotgun (WGS) entry which is preliminary data.</text>
</comment>
<name>A0A834K9E7_VESGE</name>
<reference evidence="1" key="1">
    <citation type="journal article" date="2020" name="G3 (Bethesda)">
        <title>High-Quality Assemblies for Three Invasive Social Wasps from the &lt;i&gt;Vespula&lt;/i&gt; Genus.</title>
        <authorList>
            <person name="Harrop T.W.R."/>
            <person name="Guhlin J."/>
            <person name="McLaughlin G.M."/>
            <person name="Permina E."/>
            <person name="Stockwell P."/>
            <person name="Gilligan J."/>
            <person name="Le Lec M.F."/>
            <person name="Gruber M.A.M."/>
            <person name="Quinn O."/>
            <person name="Lovegrove M."/>
            <person name="Duncan E.J."/>
            <person name="Remnant E.J."/>
            <person name="Van Eeckhoven J."/>
            <person name="Graham B."/>
            <person name="Knapp R.A."/>
            <person name="Langford K.W."/>
            <person name="Kronenberg Z."/>
            <person name="Press M.O."/>
            <person name="Eacker S.M."/>
            <person name="Wilson-Rankin E.E."/>
            <person name="Purcell J."/>
            <person name="Lester P.J."/>
            <person name="Dearden P.K."/>
        </authorList>
    </citation>
    <scope>NUCLEOTIDE SEQUENCE</scope>
    <source>
        <strain evidence="1">Linc-1</strain>
    </source>
</reference>
<protein>
    <submittedName>
        <fullName evidence="1">Uncharacterized protein</fullName>
    </submittedName>
</protein>
<organism evidence="1 2">
    <name type="scientific">Vespula germanica</name>
    <name type="common">German yellow jacket</name>
    <name type="synonym">Paravespula germanica</name>
    <dbReference type="NCBI Taxonomy" id="30212"/>
    <lineage>
        <taxon>Eukaryota</taxon>
        <taxon>Metazoa</taxon>
        <taxon>Ecdysozoa</taxon>
        <taxon>Arthropoda</taxon>
        <taxon>Hexapoda</taxon>
        <taxon>Insecta</taxon>
        <taxon>Pterygota</taxon>
        <taxon>Neoptera</taxon>
        <taxon>Endopterygota</taxon>
        <taxon>Hymenoptera</taxon>
        <taxon>Apocrita</taxon>
        <taxon>Aculeata</taxon>
        <taxon>Vespoidea</taxon>
        <taxon>Vespidae</taxon>
        <taxon>Vespinae</taxon>
        <taxon>Vespula</taxon>
    </lineage>
</organism>
<dbReference type="EMBL" id="JACSDZ010000006">
    <property type="protein sequence ID" value="KAF7401606.1"/>
    <property type="molecule type" value="Genomic_DNA"/>
</dbReference>
<keyword evidence="2" id="KW-1185">Reference proteome</keyword>
<proteinExistence type="predicted"/>
<accession>A0A834K9E7</accession>
<evidence type="ECO:0000313" key="1">
    <source>
        <dbReference type="EMBL" id="KAF7401606.1"/>
    </source>
</evidence>
<evidence type="ECO:0000313" key="2">
    <source>
        <dbReference type="Proteomes" id="UP000617340"/>
    </source>
</evidence>
<dbReference type="AlphaFoldDB" id="A0A834K9E7"/>
<sequence>MFILVEKESMEIRRRYAAYPTLTLLLPVSKERPRFKLPPLPPLVPPLSPSPPPPPPLLLLHYFSTTTITVTTTITTTTNMVVAINLVGAVVSTAVATVTTTGSDIERRKRNGERNCGENPTDIYLVPM</sequence>
<gene>
    <name evidence="1" type="ORF">HZH68_007426</name>
</gene>